<sequence length="251" mass="27776">MAHWNFRRFEETPSGLGDHQDCFSPLLLFVLFLFAFKYLRDEVDRKRAAPIDTSLVFDGYMLSTKVILTPQASEPICTSGPSTFSTHISTTAPPLTTSAAAIACRPPITQAMLYKIRHLAHFVDVHASRVVAAVSRMIEQPIAAALAPIRVEMIEHRELIYAHHLTLDALTMSGRFGRVEVHKFVDRESATVESEAELDEEELGVRDTTIYDDLADLEGVIVETVVQESLLDTLMMGSSGAKDDAQPSSDV</sequence>
<dbReference type="EMBL" id="AC149290">
    <property type="protein sequence ID" value="AAT38736.1"/>
    <property type="molecule type" value="Genomic_DNA"/>
</dbReference>
<gene>
    <name evidence="1" type="ORF">SDM1_41t00021</name>
</gene>
<dbReference type="AlphaFoldDB" id="Q6L3R0"/>
<reference evidence="1" key="1">
    <citation type="submission" date="2004-05" db="EMBL/GenBank/DDBJ databases">
        <authorList>
            <person name="Buell R."/>
            <person name="Liu J."/>
            <person name="Childs K."/>
            <person name="Zaborsky J."/>
            <person name="Tallon L."/>
            <person name="Wirtz U."/>
            <person name="Wei F."/>
            <person name="Kuang H."/>
            <person name="Zhang P."/>
            <person name="Marano M."/>
            <person name="Baker B."/>
        </authorList>
    </citation>
    <scope>NUCLEOTIDE SEQUENCE</scope>
</reference>
<evidence type="ECO:0008006" key="2">
    <source>
        <dbReference type="Google" id="ProtNLM"/>
    </source>
</evidence>
<organism evidence="1">
    <name type="scientific">Solanum demissum</name>
    <name type="common">Wild potato</name>
    <dbReference type="NCBI Taxonomy" id="50514"/>
    <lineage>
        <taxon>Eukaryota</taxon>
        <taxon>Viridiplantae</taxon>
        <taxon>Streptophyta</taxon>
        <taxon>Embryophyta</taxon>
        <taxon>Tracheophyta</taxon>
        <taxon>Spermatophyta</taxon>
        <taxon>Magnoliopsida</taxon>
        <taxon>eudicotyledons</taxon>
        <taxon>Gunneridae</taxon>
        <taxon>Pentapetalae</taxon>
        <taxon>asterids</taxon>
        <taxon>lamiids</taxon>
        <taxon>Solanales</taxon>
        <taxon>Solanaceae</taxon>
        <taxon>Solanoideae</taxon>
        <taxon>Solaneae</taxon>
        <taxon>Solanum</taxon>
    </lineage>
</organism>
<proteinExistence type="predicted"/>
<reference evidence="1" key="2">
    <citation type="submission" date="2006-08" db="EMBL/GenBank/DDBJ databases">
        <authorList>
            <person name="Childs K."/>
        </authorList>
    </citation>
    <scope>NUCLEOTIDE SEQUENCE</scope>
</reference>
<accession>Q6L3R0</accession>
<evidence type="ECO:0000313" key="1">
    <source>
        <dbReference type="EMBL" id="AAT38736.1"/>
    </source>
</evidence>
<protein>
    <recommendedName>
        <fullName evidence="2">Polyprotein protein</fullName>
    </recommendedName>
</protein>
<name>Q6L3R0_SOLDE</name>